<dbReference type="AlphaFoldDB" id="A0A075HRT3"/>
<reference evidence="2" key="1">
    <citation type="journal article" date="2014" name="Genome Biol. Evol.">
        <title>Pangenome evidence for extensive interdomain horizontal transfer affecting lineage core and shell genes in uncultured planktonic thaumarchaeota and euryarchaeota.</title>
        <authorList>
            <person name="Deschamps P."/>
            <person name="Zivanovic Y."/>
            <person name="Moreira D."/>
            <person name="Rodriguez-Valera F."/>
            <person name="Lopez-Garcia P."/>
        </authorList>
    </citation>
    <scope>NUCLEOTIDE SEQUENCE</scope>
</reference>
<proteinExistence type="predicted"/>
<organism evidence="2">
    <name type="scientific">uncultured marine group II/III euryarchaeote KM3_85_D04</name>
    <dbReference type="NCBI Taxonomy" id="1456527"/>
    <lineage>
        <taxon>Archaea</taxon>
        <taxon>Methanobacteriati</taxon>
        <taxon>Methanobacteriota</taxon>
        <taxon>environmental samples</taxon>
    </lineage>
</organism>
<feature type="region of interest" description="Disordered" evidence="1">
    <location>
        <begin position="95"/>
        <end position="114"/>
    </location>
</feature>
<name>A0A075HRT3_9EURY</name>
<protein>
    <submittedName>
        <fullName evidence="2">Uncharacterized protein</fullName>
    </submittedName>
</protein>
<feature type="compositionally biased region" description="Basic and acidic residues" evidence="1">
    <location>
        <begin position="95"/>
        <end position="105"/>
    </location>
</feature>
<accession>A0A075HRT3</accession>
<sequence length="114" mass="12661">MSIATVVTAKICQVDIPIMLLSRSVSSRTFFPLANHDEVPDLNDNPWPIDQSRKSVARDNGIHVSQFSFPLTNCNNPKQIRPLNSNGRVHALNDRSSIDLNHESEANPSTLTIL</sequence>
<evidence type="ECO:0000256" key="1">
    <source>
        <dbReference type="SAM" id="MobiDB-lite"/>
    </source>
</evidence>
<evidence type="ECO:0000313" key="2">
    <source>
        <dbReference type="EMBL" id="AIF19061.1"/>
    </source>
</evidence>
<dbReference type="EMBL" id="KF901128">
    <property type="protein sequence ID" value="AIF19061.1"/>
    <property type="molecule type" value="Genomic_DNA"/>
</dbReference>